<gene>
    <name evidence="1" type="ORF">KC669_03805</name>
</gene>
<evidence type="ECO:0000313" key="2">
    <source>
        <dbReference type="Proteomes" id="UP000714915"/>
    </source>
</evidence>
<evidence type="ECO:0000313" key="1">
    <source>
        <dbReference type="EMBL" id="MCA9387132.1"/>
    </source>
</evidence>
<dbReference type="AlphaFoldDB" id="A0A955RM97"/>
<dbReference type="Proteomes" id="UP000714915">
    <property type="component" value="Unassembled WGS sequence"/>
</dbReference>
<name>A0A955RM97_9BACT</name>
<reference evidence="1" key="1">
    <citation type="submission" date="2020-04" db="EMBL/GenBank/DDBJ databases">
        <authorList>
            <person name="Zhang T."/>
        </authorList>
    </citation>
    <scope>NUCLEOTIDE SEQUENCE</scope>
    <source>
        <strain evidence="1">HKST-UBA09</strain>
    </source>
</reference>
<proteinExistence type="predicted"/>
<protein>
    <submittedName>
        <fullName evidence="1">Uncharacterized protein</fullName>
    </submittedName>
</protein>
<comment type="caution">
    <text evidence="1">The sequence shown here is derived from an EMBL/GenBank/DDBJ whole genome shotgun (WGS) entry which is preliminary data.</text>
</comment>
<accession>A0A955RM97</accession>
<feature type="non-terminal residue" evidence="1">
    <location>
        <position position="1"/>
    </location>
</feature>
<sequence>KEETNLESKNIKSIECVGLILSTKTNFIFIFNISLKLNKEELISIFKTRSDDEMKDLIFVPKEELKGYLSDKGGYRPLVPELL</sequence>
<dbReference type="EMBL" id="JAGQLF010000053">
    <property type="protein sequence ID" value="MCA9387132.1"/>
    <property type="molecule type" value="Genomic_DNA"/>
</dbReference>
<organism evidence="1 2">
    <name type="scientific">Candidatus Dojkabacteria bacterium</name>
    <dbReference type="NCBI Taxonomy" id="2099670"/>
    <lineage>
        <taxon>Bacteria</taxon>
        <taxon>Candidatus Dojkabacteria</taxon>
    </lineage>
</organism>
<reference evidence="1" key="2">
    <citation type="journal article" date="2021" name="Microbiome">
        <title>Successional dynamics and alternative stable states in a saline activated sludge microbial community over 9 years.</title>
        <authorList>
            <person name="Wang Y."/>
            <person name="Ye J."/>
            <person name="Ju F."/>
            <person name="Liu L."/>
            <person name="Boyd J.A."/>
            <person name="Deng Y."/>
            <person name="Parks D.H."/>
            <person name="Jiang X."/>
            <person name="Yin X."/>
            <person name="Woodcroft B.J."/>
            <person name="Tyson G.W."/>
            <person name="Hugenholtz P."/>
            <person name="Polz M.F."/>
            <person name="Zhang T."/>
        </authorList>
    </citation>
    <scope>NUCLEOTIDE SEQUENCE</scope>
    <source>
        <strain evidence="1">HKST-UBA09</strain>
    </source>
</reference>